<gene>
    <name evidence="1" type="ORF">TZ92_00281</name>
</gene>
<protein>
    <recommendedName>
        <fullName evidence="3">ArpU family transcriptional regulator</fullName>
    </recommendedName>
</protein>
<dbReference type="PATRIC" id="fig|28037.214.peg.275"/>
<organism evidence="1 2">
    <name type="scientific">Streptococcus oralis subsp. oralis</name>
    <dbReference type="NCBI Taxonomy" id="1891914"/>
    <lineage>
        <taxon>Bacteria</taxon>
        <taxon>Bacillati</taxon>
        <taxon>Bacillota</taxon>
        <taxon>Bacilli</taxon>
        <taxon>Lactobacillales</taxon>
        <taxon>Streptococcaceae</taxon>
        <taxon>Streptococcus</taxon>
    </lineage>
</organism>
<proteinExistence type="predicted"/>
<dbReference type="Proteomes" id="UP000033716">
    <property type="component" value="Unassembled WGS sequence"/>
</dbReference>
<accession>A0A0F2D2X8</accession>
<evidence type="ECO:0008006" key="3">
    <source>
        <dbReference type="Google" id="ProtNLM"/>
    </source>
</evidence>
<name>A0A0F2D2X8_STROR</name>
<dbReference type="AlphaFoldDB" id="A0A0F2D2X8"/>
<sequence length="114" mass="13374">MDVDNTETAKRAYHFLKSYKSLKKLANLRDTPGAFETKAIEIVKMIDSYSSGLDEKKRGIFYNLFIVSQKQKHTLKELYSLLDIDKTEYDRLKSEILLDFARSYREGALLTYYD</sequence>
<evidence type="ECO:0000313" key="2">
    <source>
        <dbReference type="Proteomes" id="UP000033716"/>
    </source>
</evidence>
<comment type="caution">
    <text evidence="1">The sequence shown here is derived from an EMBL/GenBank/DDBJ whole genome shotgun (WGS) entry which is preliminary data.</text>
</comment>
<reference evidence="1 2" key="1">
    <citation type="submission" date="2015-02" db="EMBL/GenBank/DDBJ databases">
        <title>Evolution of amylase-binding proteins of oral streptococcal species.</title>
        <authorList>
            <person name="Haase E.M."/>
        </authorList>
    </citation>
    <scope>NUCLEOTIDE SEQUENCE [LARGE SCALE GENOMIC DNA]</scope>
    <source>
        <strain evidence="1 2">SK141</strain>
    </source>
</reference>
<dbReference type="RefSeq" id="WP_050490606.1">
    <property type="nucleotide sequence ID" value="NZ_JYGO01000005.1"/>
</dbReference>
<evidence type="ECO:0000313" key="1">
    <source>
        <dbReference type="EMBL" id="KJQ72364.1"/>
    </source>
</evidence>
<dbReference type="EMBL" id="JYGR01000002">
    <property type="protein sequence ID" value="KJQ72364.1"/>
    <property type="molecule type" value="Genomic_DNA"/>
</dbReference>